<reference evidence="1" key="1">
    <citation type="journal article" date="2014" name="Front. Microbiol.">
        <title>High frequency of phylogenetically diverse reductive dehalogenase-homologous genes in deep subseafloor sedimentary metagenomes.</title>
        <authorList>
            <person name="Kawai M."/>
            <person name="Futagami T."/>
            <person name="Toyoda A."/>
            <person name="Takaki Y."/>
            <person name="Nishi S."/>
            <person name="Hori S."/>
            <person name="Arai W."/>
            <person name="Tsubouchi T."/>
            <person name="Morono Y."/>
            <person name="Uchiyama I."/>
            <person name="Ito T."/>
            <person name="Fujiyama A."/>
            <person name="Inagaki F."/>
            <person name="Takami H."/>
        </authorList>
    </citation>
    <scope>NUCLEOTIDE SEQUENCE</scope>
    <source>
        <strain evidence="1">Expedition CK06-06</strain>
    </source>
</reference>
<organism evidence="1">
    <name type="scientific">marine sediment metagenome</name>
    <dbReference type="NCBI Taxonomy" id="412755"/>
    <lineage>
        <taxon>unclassified sequences</taxon>
        <taxon>metagenomes</taxon>
        <taxon>ecological metagenomes</taxon>
    </lineage>
</organism>
<dbReference type="EMBL" id="BART01013502">
    <property type="protein sequence ID" value="GAG77809.1"/>
    <property type="molecule type" value="Genomic_DNA"/>
</dbReference>
<feature type="non-terminal residue" evidence="1">
    <location>
        <position position="1"/>
    </location>
</feature>
<protein>
    <recommendedName>
        <fullName evidence="2">Bulb-type lectin domain-containing protein</fullName>
    </recommendedName>
</protein>
<sequence>GINNDIYAQLVNSTGDVKWISKGVAICTEDYTQGAPQICSDGAGGAVITWNDKRNGSTYDIYAQKIDTSGDLKWTANGTAISMATGDQVVPQICSDGAGGAIITWTDYRNAKNYDIYTQKINSSGYVKWNANGTAICTESGDQYFPQICSDGAGGAIIVWEDLRGSDSDIYVQYINSTGHAKWTTNGTTISTANNTQWYPKICSDGAGGAIITWADYRSGTNYDIYAQWI</sequence>
<evidence type="ECO:0008006" key="2">
    <source>
        <dbReference type="Google" id="ProtNLM"/>
    </source>
</evidence>
<accession>X1A7X8</accession>
<dbReference type="AlphaFoldDB" id="X1A7X8"/>
<name>X1A7X8_9ZZZZ</name>
<evidence type="ECO:0000313" key="1">
    <source>
        <dbReference type="EMBL" id="GAG77809.1"/>
    </source>
</evidence>
<feature type="non-terminal residue" evidence="1">
    <location>
        <position position="230"/>
    </location>
</feature>
<proteinExistence type="predicted"/>
<gene>
    <name evidence="1" type="ORF">S01H4_27572</name>
</gene>
<comment type="caution">
    <text evidence="1">The sequence shown here is derived from an EMBL/GenBank/DDBJ whole genome shotgun (WGS) entry which is preliminary data.</text>
</comment>